<keyword evidence="2" id="KW-0812">Transmembrane</keyword>
<dbReference type="InterPro" id="IPR036047">
    <property type="entry name" value="F-box-like_dom_sf"/>
</dbReference>
<feature type="compositionally biased region" description="Low complexity" evidence="1">
    <location>
        <begin position="18"/>
        <end position="30"/>
    </location>
</feature>
<evidence type="ECO:0000256" key="1">
    <source>
        <dbReference type="SAM" id="MobiDB-lite"/>
    </source>
</evidence>
<sequence>MASLIRRLRLGSTKSDDGTAADPAASPSSPQDDHTTIRPLSLMDLPPEIHLLISSQLIYPDALSLRHVNRYFYYLVDTGVKLKIDWLVERRRLHLECPNNQRCDLGSDLRFCRGSVRLLMERRREHIECESRPGLGCLIYGTSTCPQRRKLGSRLKRWLHIRLTFEMWWVLLAFVPIVLCWVWRSGLLVTVCWWASCPIHVE</sequence>
<reference evidence="4 5" key="1">
    <citation type="submission" date="2016-10" db="EMBL/GenBank/DDBJ databases">
        <title>Draft genome sequence of Coniochaeta ligniaria NRRL30616, a lignocellulolytic fungus for bioabatement of inhibitors in plant biomass hydrolysates.</title>
        <authorList>
            <consortium name="DOE Joint Genome Institute"/>
            <person name="Jimenez D.J."/>
            <person name="Hector R.E."/>
            <person name="Riley R."/>
            <person name="Sun H."/>
            <person name="Grigoriev I.V."/>
            <person name="Van Elsas J.D."/>
            <person name="Nichols N.N."/>
        </authorList>
    </citation>
    <scope>NUCLEOTIDE SEQUENCE [LARGE SCALE GENOMIC DNA]</scope>
    <source>
        <strain evidence="4 5">NRRL 30616</strain>
    </source>
</reference>
<dbReference type="EMBL" id="KV875098">
    <property type="protein sequence ID" value="OIW28277.1"/>
    <property type="molecule type" value="Genomic_DNA"/>
</dbReference>
<name>A0A1J7ILL5_9PEZI</name>
<feature type="transmembrane region" description="Helical" evidence="2">
    <location>
        <begin position="163"/>
        <end position="184"/>
    </location>
</feature>
<dbReference type="STRING" id="1408157.A0A1J7ILL5"/>
<organism evidence="4 5">
    <name type="scientific">Coniochaeta ligniaria NRRL 30616</name>
    <dbReference type="NCBI Taxonomy" id="1408157"/>
    <lineage>
        <taxon>Eukaryota</taxon>
        <taxon>Fungi</taxon>
        <taxon>Dikarya</taxon>
        <taxon>Ascomycota</taxon>
        <taxon>Pezizomycotina</taxon>
        <taxon>Sordariomycetes</taxon>
        <taxon>Sordariomycetidae</taxon>
        <taxon>Coniochaetales</taxon>
        <taxon>Coniochaetaceae</taxon>
        <taxon>Coniochaeta</taxon>
    </lineage>
</organism>
<evidence type="ECO:0000259" key="3">
    <source>
        <dbReference type="PROSITE" id="PS50181"/>
    </source>
</evidence>
<dbReference type="PROSITE" id="PS50181">
    <property type="entry name" value="FBOX"/>
    <property type="match status" value="1"/>
</dbReference>
<keyword evidence="2" id="KW-1133">Transmembrane helix</keyword>
<accession>A0A1J7ILL5</accession>
<gene>
    <name evidence="4" type="ORF">CONLIGDRAFT_714830</name>
</gene>
<keyword evidence="2" id="KW-0472">Membrane</keyword>
<feature type="region of interest" description="Disordered" evidence="1">
    <location>
        <begin position="13"/>
        <end position="38"/>
    </location>
</feature>
<dbReference type="InParanoid" id="A0A1J7ILL5"/>
<evidence type="ECO:0000313" key="4">
    <source>
        <dbReference type="EMBL" id="OIW28277.1"/>
    </source>
</evidence>
<dbReference type="InterPro" id="IPR001810">
    <property type="entry name" value="F-box_dom"/>
</dbReference>
<feature type="domain" description="F-box" evidence="3">
    <location>
        <begin position="39"/>
        <end position="89"/>
    </location>
</feature>
<evidence type="ECO:0000256" key="2">
    <source>
        <dbReference type="SAM" id="Phobius"/>
    </source>
</evidence>
<dbReference type="Proteomes" id="UP000182658">
    <property type="component" value="Unassembled WGS sequence"/>
</dbReference>
<dbReference type="SUPFAM" id="SSF81383">
    <property type="entry name" value="F-box domain"/>
    <property type="match status" value="1"/>
</dbReference>
<evidence type="ECO:0000313" key="5">
    <source>
        <dbReference type="Proteomes" id="UP000182658"/>
    </source>
</evidence>
<keyword evidence="5" id="KW-1185">Reference proteome</keyword>
<dbReference type="OrthoDB" id="5281164at2759"/>
<dbReference type="AlphaFoldDB" id="A0A1J7ILL5"/>
<proteinExistence type="predicted"/>
<protein>
    <recommendedName>
        <fullName evidence="3">F-box domain-containing protein</fullName>
    </recommendedName>
</protein>